<evidence type="ECO:0000313" key="8">
    <source>
        <dbReference type="Proteomes" id="UP000248706"/>
    </source>
</evidence>
<dbReference type="InterPro" id="IPR052156">
    <property type="entry name" value="BCAA_Transport_ATP-bd_LivF"/>
</dbReference>
<protein>
    <submittedName>
        <fullName evidence="7">ABC transporter ATP-binding protein</fullName>
    </submittedName>
</protein>
<dbReference type="GO" id="GO:0015658">
    <property type="term" value="F:branched-chain amino acid transmembrane transporter activity"/>
    <property type="evidence" value="ECO:0007669"/>
    <property type="project" value="TreeGrafter"/>
</dbReference>
<dbReference type="PANTHER" id="PTHR43820:SF4">
    <property type="entry name" value="HIGH-AFFINITY BRANCHED-CHAIN AMINO ACID TRANSPORT ATP-BINDING PROTEIN LIVF"/>
    <property type="match status" value="1"/>
</dbReference>
<sequence>MLELQDVAVTYQNVIPALRGVSLEIPEKVVVALLGTNGAGKTTLLRAVSGLLPLHRGALVGGRILWAGERIDRLSPTRIVQLGITQVLEGRRIFDDLTVDENLQAGAITVRNPAAIRRAYDRVMSLFPVLAERRSSRAGYLSGGEQQMLAIGRALMASPRLLLLDEPSLGLAPFMVQRIRNIIAEINAEGTAVLLVEQNAQMALSVAHYGYVLETGRVVLAAPAARLLQEENIRQFYLGLREGERQLALGRLRQRRASAAERRWLS</sequence>
<dbReference type="SMART" id="SM00382">
    <property type="entry name" value="AAA"/>
    <property type="match status" value="1"/>
</dbReference>
<dbReference type="PROSITE" id="PS00211">
    <property type="entry name" value="ABC_TRANSPORTER_1"/>
    <property type="match status" value="1"/>
</dbReference>
<keyword evidence="4 7" id="KW-0067">ATP-binding</keyword>
<dbReference type="PROSITE" id="PS50893">
    <property type="entry name" value="ABC_TRANSPORTER_2"/>
    <property type="match status" value="1"/>
</dbReference>
<keyword evidence="3" id="KW-0547">Nucleotide-binding</keyword>
<dbReference type="RefSeq" id="WP_112432754.1">
    <property type="nucleotide sequence ID" value="NZ_MCIF01000002.1"/>
</dbReference>
<name>A0A328VJ48_9CHLR</name>
<proteinExistence type="inferred from homology"/>
<organism evidence="7 8">
    <name type="scientific">Thermogemmatispora tikiterensis</name>
    <dbReference type="NCBI Taxonomy" id="1825093"/>
    <lineage>
        <taxon>Bacteria</taxon>
        <taxon>Bacillati</taxon>
        <taxon>Chloroflexota</taxon>
        <taxon>Ktedonobacteria</taxon>
        <taxon>Thermogemmatisporales</taxon>
        <taxon>Thermogemmatisporaceae</taxon>
        <taxon>Thermogemmatispora</taxon>
    </lineage>
</organism>
<evidence type="ECO:0000313" key="7">
    <source>
        <dbReference type="EMBL" id="RAQ97928.1"/>
    </source>
</evidence>
<keyword evidence="8" id="KW-1185">Reference proteome</keyword>
<dbReference type="InterPro" id="IPR027417">
    <property type="entry name" value="P-loop_NTPase"/>
</dbReference>
<dbReference type="GO" id="GO:0016887">
    <property type="term" value="F:ATP hydrolysis activity"/>
    <property type="evidence" value="ECO:0007669"/>
    <property type="project" value="InterPro"/>
</dbReference>
<dbReference type="PANTHER" id="PTHR43820">
    <property type="entry name" value="HIGH-AFFINITY BRANCHED-CHAIN AMINO ACID TRANSPORT ATP-BINDING PROTEIN LIVF"/>
    <property type="match status" value="1"/>
</dbReference>
<dbReference type="GO" id="GO:0015807">
    <property type="term" value="P:L-amino acid transport"/>
    <property type="evidence" value="ECO:0007669"/>
    <property type="project" value="TreeGrafter"/>
</dbReference>
<dbReference type="InterPro" id="IPR003439">
    <property type="entry name" value="ABC_transporter-like_ATP-bd"/>
</dbReference>
<gene>
    <name evidence="7" type="ORF">A4R35_20485</name>
</gene>
<evidence type="ECO:0000256" key="1">
    <source>
        <dbReference type="ARBA" id="ARBA00005417"/>
    </source>
</evidence>
<dbReference type="Gene3D" id="3.40.50.300">
    <property type="entry name" value="P-loop containing nucleotide triphosphate hydrolases"/>
    <property type="match status" value="1"/>
</dbReference>
<dbReference type="GO" id="GO:0005524">
    <property type="term" value="F:ATP binding"/>
    <property type="evidence" value="ECO:0007669"/>
    <property type="project" value="UniProtKB-KW"/>
</dbReference>
<comment type="caution">
    <text evidence="7">The sequence shown here is derived from an EMBL/GenBank/DDBJ whole genome shotgun (WGS) entry which is preliminary data.</text>
</comment>
<dbReference type="EMBL" id="MCIF01000002">
    <property type="protein sequence ID" value="RAQ97928.1"/>
    <property type="molecule type" value="Genomic_DNA"/>
</dbReference>
<keyword evidence="5" id="KW-0029">Amino-acid transport</keyword>
<dbReference type="OrthoDB" id="9776369at2"/>
<reference evidence="7 8" key="1">
    <citation type="submission" date="2016-08" db="EMBL/GenBank/DDBJ databases">
        <title>Analysis of Carbohydrate Active Enzymes in Thermogemmatispora T81 Reveals Carbohydrate Degradation Ability.</title>
        <authorList>
            <person name="Tomazini A."/>
            <person name="Lal S."/>
            <person name="Stott M."/>
            <person name="Henrissat B."/>
            <person name="Polikarpov I."/>
            <person name="Sparling R."/>
            <person name="Levin D.B."/>
        </authorList>
    </citation>
    <scope>NUCLEOTIDE SEQUENCE [LARGE SCALE GENOMIC DNA]</scope>
    <source>
        <strain evidence="7 8">T81</strain>
    </source>
</reference>
<dbReference type="CDD" id="cd03224">
    <property type="entry name" value="ABC_TM1139_LivF_branched"/>
    <property type="match status" value="1"/>
</dbReference>
<dbReference type="Proteomes" id="UP000248706">
    <property type="component" value="Unassembled WGS sequence"/>
</dbReference>
<feature type="domain" description="ABC transporter" evidence="6">
    <location>
        <begin position="2"/>
        <end position="240"/>
    </location>
</feature>
<dbReference type="InterPro" id="IPR003593">
    <property type="entry name" value="AAA+_ATPase"/>
</dbReference>
<dbReference type="SUPFAM" id="SSF52540">
    <property type="entry name" value="P-loop containing nucleoside triphosphate hydrolases"/>
    <property type="match status" value="1"/>
</dbReference>
<comment type="similarity">
    <text evidence="1">Belongs to the ABC transporter superfamily.</text>
</comment>
<evidence type="ECO:0000256" key="2">
    <source>
        <dbReference type="ARBA" id="ARBA00022448"/>
    </source>
</evidence>
<accession>A0A328VJ48</accession>
<evidence type="ECO:0000259" key="6">
    <source>
        <dbReference type="PROSITE" id="PS50893"/>
    </source>
</evidence>
<evidence type="ECO:0000256" key="3">
    <source>
        <dbReference type="ARBA" id="ARBA00022741"/>
    </source>
</evidence>
<dbReference type="InterPro" id="IPR017871">
    <property type="entry name" value="ABC_transporter-like_CS"/>
</dbReference>
<dbReference type="AlphaFoldDB" id="A0A328VJ48"/>
<evidence type="ECO:0000256" key="4">
    <source>
        <dbReference type="ARBA" id="ARBA00022840"/>
    </source>
</evidence>
<dbReference type="Pfam" id="PF00005">
    <property type="entry name" value="ABC_tran"/>
    <property type="match status" value="1"/>
</dbReference>
<keyword evidence="2" id="KW-0813">Transport</keyword>
<evidence type="ECO:0000256" key="5">
    <source>
        <dbReference type="ARBA" id="ARBA00022970"/>
    </source>
</evidence>